<dbReference type="Gene3D" id="2.160.20.10">
    <property type="entry name" value="Single-stranded right-handed beta-helix, Pectin lyase-like"/>
    <property type="match status" value="1"/>
</dbReference>
<dbReference type="InterPro" id="IPR011050">
    <property type="entry name" value="Pectin_lyase_fold/virulence"/>
</dbReference>
<dbReference type="Proteomes" id="UP000007843">
    <property type="component" value="Chromosome"/>
</dbReference>
<name>A0A0H3H7V8_KLEM8</name>
<dbReference type="NCBIfam" id="TIGR01901">
    <property type="entry name" value="adhes_NPXG"/>
    <property type="match status" value="1"/>
</dbReference>
<dbReference type="Pfam" id="PF05860">
    <property type="entry name" value="TPS"/>
    <property type="match status" value="1"/>
</dbReference>
<feature type="chain" id="PRO_5002610836" evidence="1">
    <location>
        <begin position="23"/>
        <end position="595"/>
    </location>
</feature>
<gene>
    <name evidence="3" type="ordered locus">KOX_14275</name>
</gene>
<feature type="domain" description="Filamentous haemagglutinin FhaB/tRNA nuclease CdiA-like TPS" evidence="2">
    <location>
        <begin position="30"/>
        <end position="150"/>
    </location>
</feature>
<dbReference type="InterPro" id="IPR012334">
    <property type="entry name" value="Pectin_lyas_fold"/>
</dbReference>
<sequence>MFKFKLSYVVLAAALSSTFVYADPTTYTHLSGVKVIDIEKPNAAGVSHNMYREFNVDSKGVVLNNSTSDLTHGTLGNIAKNNNLTNGSASVILNEVTSNRASSLNGFIEVAGQRADVVIANPNGISCSGCSFINTNKAILTTGKVTFSDTGAIASYDVTGGKLSIDKKGMDASNSYAVLLADAIAINGAVNAKNAIVGAGNFTFDNGSGAITSAGKSATALQYLYPEYSIDISNLGGIKANSITMVGNNLGFGVRNKGAIVANTSLSLTSFGSLTNEGSIASNGMMTQVVSAGNFKNTGNISSNNITLLNSLSSISNSGTISSTGNLLVNASGNIENTGKFKASTTLNVMTNGNLKTTYGSSLLSDNQLIVTAAGNIDNGGSTRSKNTTVTFGGDSLKVTGNIFGYDTLLVQAQKNEQMTSGEISNFGTTSGGNVTIKTNGTLALKKGSFMEAADTLTTKSYLLNNEGYIGANTIAIDNYVTHNYGAIVGQYNVGVKTYHELYNEGEISSSSNMTLDTQNYGDITNRSLIRADGTLTMTAKKVVNGGYRCGFLNLATCGKGTISTNNLVLNSSHKYASEMGGTQQFKSATINTIN</sequence>
<keyword evidence="1" id="KW-0732">Signal</keyword>
<dbReference type="KEGG" id="kox:KOX_14275"/>
<evidence type="ECO:0000259" key="2">
    <source>
        <dbReference type="SMART" id="SM00912"/>
    </source>
</evidence>
<dbReference type="EMBL" id="CP003218">
    <property type="protein sequence ID" value="AEX04579.1"/>
    <property type="molecule type" value="Genomic_DNA"/>
</dbReference>
<dbReference type="RefSeq" id="WP_014228405.1">
    <property type="nucleotide sequence ID" value="NC_016612.1"/>
</dbReference>
<accession>A0A0H3H7V8</accession>
<feature type="signal peptide" evidence="1">
    <location>
        <begin position="1"/>
        <end position="22"/>
    </location>
</feature>
<evidence type="ECO:0000313" key="4">
    <source>
        <dbReference type="Proteomes" id="UP000007843"/>
    </source>
</evidence>
<dbReference type="PATRIC" id="fig|1006551.4.peg.2875"/>
<evidence type="ECO:0000256" key="1">
    <source>
        <dbReference type="SAM" id="SignalP"/>
    </source>
</evidence>
<dbReference type="HOGENOM" id="CLU_458412_0_0_6"/>
<dbReference type="InterPro" id="IPR010069">
    <property type="entry name" value="CdiA_FHA1_rpt"/>
</dbReference>
<dbReference type="SMART" id="SM00912">
    <property type="entry name" value="Haemagg_act"/>
    <property type="match status" value="1"/>
</dbReference>
<dbReference type="NCBIfam" id="TIGR01731">
    <property type="entry name" value="fil_hemag_20aa"/>
    <property type="match status" value="4"/>
</dbReference>
<organism evidence="3 4">
    <name type="scientific">Klebsiella michiganensis (strain ATCC 8724 / DSM 4798 / JCM 20051 / NBRC 3318 / NRRL B-199 / KCTC 1686 / BUCSAV 143 / CCM 1901)</name>
    <dbReference type="NCBI Taxonomy" id="1006551"/>
    <lineage>
        <taxon>Bacteria</taxon>
        <taxon>Pseudomonadati</taxon>
        <taxon>Pseudomonadota</taxon>
        <taxon>Gammaproteobacteria</taxon>
        <taxon>Enterobacterales</taxon>
        <taxon>Enterobacteriaceae</taxon>
        <taxon>Klebsiella/Raoultella group</taxon>
        <taxon>Klebsiella</taxon>
    </lineage>
</organism>
<dbReference type="SUPFAM" id="SSF51126">
    <property type="entry name" value="Pectin lyase-like"/>
    <property type="match status" value="1"/>
</dbReference>
<dbReference type="AlphaFoldDB" id="A0A0H3H7V8"/>
<evidence type="ECO:0000313" key="3">
    <source>
        <dbReference type="EMBL" id="AEX04579.1"/>
    </source>
</evidence>
<dbReference type="InterPro" id="IPR008638">
    <property type="entry name" value="FhaB/CdiA-like_TPS"/>
</dbReference>
<proteinExistence type="predicted"/>
<reference evidence="3 4" key="1">
    <citation type="journal article" date="2012" name="J. Bacteriol.">
        <title>Complete genome sequence of Klebsiella oxytoca KCTC 1686, used in production of 2,3-butanediol.</title>
        <authorList>
            <person name="Shin S.H."/>
            <person name="Kim S."/>
            <person name="Kim J.Y."/>
            <person name="Lee S."/>
            <person name="Um Y."/>
            <person name="Oh M.K."/>
            <person name="Kim Y.R."/>
            <person name="Lee J."/>
            <person name="Yang K.S."/>
        </authorList>
    </citation>
    <scope>NUCLEOTIDE SEQUENCE [LARGE SCALE GENOMIC DNA]</scope>
    <source>
        <strain evidence="4">ATCC 8724 / DSM 4798 / JCM 20051 / NBRC 3318 / NRRL B-199 / KCTC 1686</strain>
    </source>
</reference>
<protein>
    <submittedName>
        <fullName evidence="3">Putative Filamentous hemagglutinin</fullName>
    </submittedName>
</protein>